<name>A0A5D4RBA1_9BACI</name>
<comment type="subunit">
    <text evidence="6">Homodimer.</text>
</comment>
<feature type="binding site" evidence="6">
    <location>
        <position position="60"/>
    </location>
    <ligand>
        <name>Mg(2+)</name>
        <dbReference type="ChEBI" id="CHEBI:18420"/>
    </ligand>
</feature>
<evidence type="ECO:0000256" key="5">
    <source>
        <dbReference type="ARBA" id="ARBA00023277"/>
    </source>
</evidence>
<proteinExistence type="inferred from homology"/>
<dbReference type="NCBIfam" id="NF002559">
    <property type="entry name" value="PRK02134.1"/>
    <property type="match status" value="1"/>
</dbReference>
<dbReference type="Pfam" id="PF04794">
    <property type="entry name" value="YdjC"/>
    <property type="match status" value="1"/>
</dbReference>
<dbReference type="Proteomes" id="UP000322139">
    <property type="component" value="Unassembled WGS sequence"/>
</dbReference>
<evidence type="ECO:0000256" key="4">
    <source>
        <dbReference type="ARBA" id="ARBA00022842"/>
    </source>
</evidence>
<dbReference type="PANTHER" id="PTHR31609:SF1">
    <property type="entry name" value="CARBOHYDRATE DEACETYLASE"/>
    <property type="match status" value="1"/>
</dbReference>
<evidence type="ECO:0000256" key="1">
    <source>
        <dbReference type="ARBA" id="ARBA00001946"/>
    </source>
</evidence>
<dbReference type="GO" id="GO:0046872">
    <property type="term" value="F:metal ion binding"/>
    <property type="evidence" value="ECO:0007669"/>
    <property type="project" value="UniProtKB-KW"/>
</dbReference>
<keyword evidence="3 6" id="KW-0378">Hydrolase</keyword>
<dbReference type="SUPFAM" id="SSF88713">
    <property type="entry name" value="Glycoside hydrolase/deacetylase"/>
    <property type="match status" value="1"/>
</dbReference>
<keyword evidence="5 6" id="KW-0119">Carbohydrate metabolism</keyword>
<evidence type="ECO:0000313" key="8">
    <source>
        <dbReference type="Proteomes" id="UP000322139"/>
    </source>
</evidence>
<dbReference type="InterPro" id="IPR006879">
    <property type="entry name" value="YdjC-like"/>
</dbReference>
<comment type="caution">
    <text evidence="7">The sequence shown here is derived from an EMBL/GenBank/DDBJ whole genome shotgun (WGS) entry which is preliminary data.</text>
</comment>
<comment type="function">
    <text evidence="6">Probably catalyzes the deacetylation of acetylated carbohydrates an important step in the degradation of oligosaccharides.</text>
</comment>
<comment type="cofactor">
    <cofactor evidence="1 6">
        <name>Mg(2+)</name>
        <dbReference type="ChEBI" id="CHEBI:18420"/>
    </cofactor>
</comment>
<evidence type="ECO:0000313" key="7">
    <source>
        <dbReference type="EMBL" id="TYS46842.1"/>
    </source>
</evidence>
<gene>
    <name evidence="7" type="primary">chbG</name>
    <name evidence="7" type="ORF">FZD51_15350</name>
</gene>
<dbReference type="AlphaFoldDB" id="A0A5D4RBA1"/>
<dbReference type="CDD" id="cd10803">
    <property type="entry name" value="YdjC_EF3048_like"/>
    <property type="match status" value="1"/>
</dbReference>
<comment type="similarity">
    <text evidence="6">Belongs to the YdjC deacetylase family.</text>
</comment>
<dbReference type="GO" id="GO:0019213">
    <property type="term" value="F:deacetylase activity"/>
    <property type="evidence" value="ECO:0007669"/>
    <property type="project" value="TreeGrafter"/>
</dbReference>
<organism evidence="7 8">
    <name type="scientific">Bacillus infantis</name>
    <dbReference type="NCBI Taxonomy" id="324767"/>
    <lineage>
        <taxon>Bacteria</taxon>
        <taxon>Bacillati</taxon>
        <taxon>Bacillota</taxon>
        <taxon>Bacilli</taxon>
        <taxon>Bacillales</taxon>
        <taxon>Bacillaceae</taxon>
        <taxon>Bacillus</taxon>
    </lineage>
</organism>
<accession>A0A5D4RBA1</accession>
<feature type="binding site" evidence="6">
    <location>
        <position position="122"/>
    </location>
    <ligand>
        <name>Mg(2+)</name>
        <dbReference type="ChEBI" id="CHEBI:18420"/>
    </ligand>
</feature>
<evidence type="ECO:0000256" key="3">
    <source>
        <dbReference type="ARBA" id="ARBA00022801"/>
    </source>
</evidence>
<evidence type="ECO:0000256" key="2">
    <source>
        <dbReference type="ARBA" id="ARBA00022723"/>
    </source>
</evidence>
<reference evidence="7 8" key="1">
    <citation type="submission" date="2019-08" db="EMBL/GenBank/DDBJ databases">
        <title>Bacillus genomes from the desert of Cuatro Cienegas, Coahuila.</title>
        <authorList>
            <person name="Olmedo-Alvarez G."/>
        </authorList>
    </citation>
    <scope>NUCLEOTIDE SEQUENCE [LARGE SCALE GENOMIC DNA]</scope>
    <source>
        <strain evidence="7 8">CH446_14T</strain>
    </source>
</reference>
<dbReference type="EC" id="3.5.1.-" evidence="6"/>
<dbReference type="Gene3D" id="3.20.20.370">
    <property type="entry name" value="Glycoside hydrolase/deacetylase"/>
    <property type="match status" value="1"/>
</dbReference>
<dbReference type="RefSeq" id="WP_129612341.1">
    <property type="nucleotide sequence ID" value="NZ_JAMYWU010000001.1"/>
</dbReference>
<dbReference type="InterPro" id="IPR011330">
    <property type="entry name" value="Glyco_hydro/deAcase_b/a-brl"/>
</dbReference>
<dbReference type="PANTHER" id="PTHR31609">
    <property type="entry name" value="YDJC DEACETYLASE FAMILY MEMBER"/>
    <property type="match status" value="1"/>
</dbReference>
<dbReference type="HAMAP" id="MF_01246">
    <property type="entry name" value="COD"/>
    <property type="match status" value="1"/>
</dbReference>
<evidence type="ECO:0000256" key="6">
    <source>
        <dbReference type="HAMAP-Rule" id="MF_01246"/>
    </source>
</evidence>
<dbReference type="InterPro" id="IPR022948">
    <property type="entry name" value="COD_ChbG_bac"/>
</dbReference>
<protein>
    <recommendedName>
        <fullName evidence="6">Carbohydrate deacetylase</fullName>
        <ecNumber evidence="6">3.5.1.-</ecNumber>
    </recommendedName>
</protein>
<dbReference type="GO" id="GO:0000272">
    <property type="term" value="P:polysaccharide catabolic process"/>
    <property type="evidence" value="ECO:0007669"/>
    <property type="project" value="InterPro"/>
</dbReference>
<dbReference type="EMBL" id="VTER01000007">
    <property type="protein sequence ID" value="TYS46842.1"/>
    <property type="molecule type" value="Genomic_DNA"/>
</dbReference>
<keyword evidence="4 6" id="KW-0460">Magnesium</keyword>
<keyword evidence="2 6" id="KW-0479">Metal-binding</keyword>
<dbReference type="GO" id="GO:0016811">
    <property type="term" value="F:hydrolase activity, acting on carbon-nitrogen (but not peptide) bonds, in linear amides"/>
    <property type="evidence" value="ECO:0007669"/>
    <property type="project" value="UniProtKB-UniRule"/>
</dbReference>
<sequence>MTKLIINADDFGYSKGVNLGIIEAFQNGVVTSTTLMANMPGAEHAAGLAKNNPGLGVGIHFVLTCGRPVSNEAASLVNSQGEFNRISAIEEDGIPEEIELELRSQFEKFISFGIIPTHIDSHHHVHSLPNVYPAVEKIARENQLPIRKVSSDPNPLQPVQYFNHEFYGDQLTTEYLLELLDKARPYETAELMTHPAFVDEQVYAGSSYALQRVRELTILTDPAVQKAITDRGIDLITFREVSIKSVV</sequence>